<sequence length="212" mass="23620">MNTQPLFPALRTQIEALPALEISHERREALQPFIAFMVDKVRKGAAIHLNFICTHNSRRSHLSQIWAQTMAAYWGIPQVYCYSGGTEATALFPMVASTLQQQGFHIHPLSEGDNPVYAVKYGENAPPLVAFSKAYDAPFNPSSSFAAIMTCSQADEGCPFIPGAEQRIPVRYEDPKLFDGTAEQAAKYLERSQQIANEMAYSFQQVAATWKQ</sequence>
<dbReference type="PATRIC" id="fig|1189621.3.peg.1541"/>
<dbReference type="STRING" id="1189621.A3SI_07394"/>
<evidence type="ECO:0000313" key="1">
    <source>
        <dbReference type="EMBL" id="EIM77108.1"/>
    </source>
</evidence>
<organism evidence="1 2">
    <name type="scientific">Nitritalea halalkaliphila LW7</name>
    <dbReference type="NCBI Taxonomy" id="1189621"/>
    <lineage>
        <taxon>Bacteria</taxon>
        <taxon>Pseudomonadati</taxon>
        <taxon>Bacteroidota</taxon>
        <taxon>Cytophagia</taxon>
        <taxon>Cytophagales</taxon>
        <taxon>Cyclobacteriaceae</taxon>
        <taxon>Nitritalea</taxon>
    </lineage>
</organism>
<keyword evidence="2" id="KW-1185">Reference proteome</keyword>
<accession>I5C5K6</accession>
<dbReference type="PANTHER" id="PTHR43428:SF1">
    <property type="entry name" value="ARSENATE REDUCTASE"/>
    <property type="match status" value="1"/>
</dbReference>
<gene>
    <name evidence="1" type="ORF">A3SI_07394</name>
</gene>
<dbReference type="AlphaFoldDB" id="I5C5K6"/>
<proteinExistence type="predicted"/>
<comment type="caution">
    <text evidence="1">The sequence shown here is derived from an EMBL/GenBank/DDBJ whole genome shotgun (WGS) entry which is preliminary data.</text>
</comment>
<name>I5C5K6_9BACT</name>
<evidence type="ECO:0000313" key="2">
    <source>
        <dbReference type="Proteomes" id="UP000005551"/>
    </source>
</evidence>
<dbReference type="Proteomes" id="UP000005551">
    <property type="component" value="Unassembled WGS sequence"/>
</dbReference>
<dbReference type="Gene3D" id="3.40.50.2300">
    <property type="match status" value="1"/>
</dbReference>
<dbReference type="PANTHER" id="PTHR43428">
    <property type="entry name" value="ARSENATE REDUCTASE"/>
    <property type="match status" value="1"/>
</dbReference>
<dbReference type="SUPFAM" id="SSF52788">
    <property type="entry name" value="Phosphotyrosine protein phosphatases I"/>
    <property type="match status" value="1"/>
</dbReference>
<protein>
    <submittedName>
        <fullName evidence="1">Protein tyrosine phosphatase</fullName>
    </submittedName>
</protein>
<reference evidence="1 2" key="1">
    <citation type="submission" date="2012-05" db="EMBL/GenBank/DDBJ databases">
        <title>Genome sequence of Nitritalea halalkaliphila LW7.</title>
        <authorList>
            <person name="Jangir P.K."/>
            <person name="Singh A."/>
            <person name="Shivaji S."/>
            <person name="Sharma R."/>
        </authorList>
    </citation>
    <scope>NUCLEOTIDE SEQUENCE [LARGE SCALE GENOMIC DNA]</scope>
    <source>
        <strain evidence="1 2">LW7</strain>
    </source>
</reference>
<dbReference type="RefSeq" id="WP_009054343.1">
    <property type="nucleotide sequence ID" value="NZ_AJYA01000016.1"/>
</dbReference>
<dbReference type="InterPro" id="IPR036196">
    <property type="entry name" value="Ptyr_pPase_sf"/>
</dbReference>
<dbReference type="EMBL" id="AJYA01000016">
    <property type="protein sequence ID" value="EIM77108.1"/>
    <property type="molecule type" value="Genomic_DNA"/>
</dbReference>
<dbReference type="OrthoDB" id="9793058at2"/>